<evidence type="ECO:0000313" key="13">
    <source>
        <dbReference type="EMBL" id="KDR80592.1"/>
    </source>
</evidence>
<dbReference type="PROSITE" id="PS50216">
    <property type="entry name" value="DHHC"/>
    <property type="match status" value="1"/>
</dbReference>
<evidence type="ECO:0000256" key="5">
    <source>
        <dbReference type="ARBA" id="ARBA00023136"/>
    </source>
</evidence>
<comment type="domain">
    <text evidence="11">The DHHC domain is required for palmitoyltransferase activity.</text>
</comment>
<dbReference type="EMBL" id="KL142371">
    <property type="protein sequence ID" value="KDR80592.1"/>
    <property type="molecule type" value="Genomic_DNA"/>
</dbReference>
<evidence type="ECO:0000256" key="4">
    <source>
        <dbReference type="ARBA" id="ARBA00022989"/>
    </source>
</evidence>
<feature type="transmembrane region" description="Helical" evidence="11">
    <location>
        <begin position="258"/>
        <end position="279"/>
    </location>
</feature>
<evidence type="ECO:0000256" key="11">
    <source>
        <dbReference type="RuleBase" id="RU079119"/>
    </source>
</evidence>
<organism evidence="13 14">
    <name type="scientific">Galerina marginata (strain CBS 339.88)</name>
    <dbReference type="NCBI Taxonomy" id="685588"/>
    <lineage>
        <taxon>Eukaryota</taxon>
        <taxon>Fungi</taxon>
        <taxon>Dikarya</taxon>
        <taxon>Basidiomycota</taxon>
        <taxon>Agaricomycotina</taxon>
        <taxon>Agaricomycetes</taxon>
        <taxon>Agaricomycetidae</taxon>
        <taxon>Agaricales</taxon>
        <taxon>Agaricineae</taxon>
        <taxon>Strophariaceae</taxon>
        <taxon>Galerina</taxon>
    </lineage>
</organism>
<dbReference type="GO" id="GO:0005794">
    <property type="term" value="C:Golgi apparatus"/>
    <property type="evidence" value="ECO:0007669"/>
    <property type="project" value="TreeGrafter"/>
</dbReference>
<evidence type="ECO:0000256" key="9">
    <source>
        <dbReference type="ARBA" id="ARBA00038298"/>
    </source>
</evidence>
<feature type="transmembrane region" description="Helical" evidence="11">
    <location>
        <begin position="213"/>
        <end position="237"/>
    </location>
</feature>
<comment type="subcellular location">
    <subcellularLocation>
        <location evidence="1">Membrane</location>
        <topology evidence="1">Multi-pass membrane protein</topology>
    </subcellularLocation>
</comment>
<evidence type="ECO:0000256" key="8">
    <source>
        <dbReference type="ARBA" id="ARBA00023315"/>
    </source>
</evidence>
<feature type="domain" description="Palmitoyltransferase DHHC" evidence="12">
    <location>
        <begin position="121"/>
        <end position="295"/>
    </location>
</feature>
<protein>
    <recommendedName>
        <fullName evidence="11">Palmitoyltransferase</fullName>
        <ecNumber evidence="11">2.3.1.225</ecNumber>
    </recommendedName>
</protein>
<keyword evidence="4 11" id="KW-1133">Transmembrane helix</keyword>
<dbReference type="GO" id="GO:0006612">
    <property type="term" value="P:protein targeting to membrane"/>
    <property type="evidence" value="ECO:0007669"/>
    <property type="project" value="TreeGrafter"/>
</dbReference>
<keyword evidence="14" id="KW-1185">Reference proteome</keyword>
<feature type="transmembrane region" description="Helical" evidence="11">
    <location>
        <begin position="62"/>
        <end position="86"/>
    </location>
</feature>
<dbReference type="Pfam" id="PF01529">
    <property type="entry name" value="DHHC"/>
    <property type="match status" value="1"/>
</dbReference>
<feature type="transmembrane region" description="Helical" evidence="11">
    <location>
        <begin position="33"/>
        <end position="56"/>
    </location>
</feature>
<keyword evidence="3 11" id="KW-0812">Transmembrane</keyword>
<keyword evidence="8 11" id="KW-0012">Acyltransferase</keyword>
<evidence type="ECO:0000313" key="14">
    <source>
        <dbReference type="Proteomes" id="UP000027222"/>
    </source>
</evidence>
<dbReference type="PANTHER" id="PTHR22883:SF23">
    <property type="entry name" value="PALMITOYLTRANSFERASE ZDHHC6"/>
    <property type="match status" value="1"/>
</dbReference>
<accession>A0A067TE17</accession>
<dbReference type="PANTHER" id="PTHR22883">
    <property type="entry name" value="ZINC FINGER DHHC DOMAIN CONTAINING PROTEIN"/>
    <property type="match status" value="1"/>
</dbReference>
<sequence length="383" mass="43466">MTPGTLILSLPSSTLWFIARFEWMVLMETVIQAFVCSVILFGWYLCTFQIGVDWLILRHTYYFLGSIYLILVNLLIPLVFALYLYLCSGRRTRSVASYTLPDKASLTEPYQCVNMDGDLAVCDKHNGNWKPPRTHHCSTCGVCRLEFDHHCPWVGNCVTLSNLKAFVCLLYLVPFTFVIAILPVTRILAAHVLLAVRVSSEDEWATTMWWSWWGSWILCAGPFGRWVVGAILGYIAMKDEHHQDSPTLPGHLIEEPHLRVILTAGFGCLLSIFAVVMAITSTRKILRGVTTLENLRPPSTDLGRNQYLVCIPQDEPDNMVVSPVLPAERMYDLGPSCNWQVFVRRPLLSTLTSSSYVWPKLNPVMVQRMRSFRRNGQIPQAPP</sequence>
<evidence type="ECO:0000259" key="12">
    <source>
        <dbReference type="Pfam" id="PF01529"/>
    </source>
</evidence>
<dbReference type="GO" id="GO:0019706">
    <property type="term" value="F:protein-cysteine S-palmitoyltransferase activity"/>
    <property type="evidence" value="ECO:0007669"/>
    <property type="project" value="UniProtKB-EC"/>
</dbReference>
<dbReference type="InterPro" id="IPR039859">
    <property type="entry name" value="PFA4/ZDH16/20/ERF2-like"/>
</dbReference>
<evidence type="ECO:0000256" key="10">
    <source>
        <dbReference type="ARBA" id="ARBA00048048"/>
    </source>
</evidence>
<dbReference type="STRING" id="685588.A0A067TE17"/>
<keyword evidence="7" id="KW-0449">Lipoprotein</keyword>
<reference evidence="14" key="1">
    <citation type="journal article" date="2014" name="Proc. Natl. Acad. Sci. U.S.A.">
        <title>Extensive sampling of basidiomycete genomes demonstrates inadequacy of the white-rot/brown-rot paradigm for wood decay fungi.</title>
        <authorList>
            <person name="Riley R."/>
            <person name="Salamov A.A."/>
            <person name="Brown D.W."/>
            <person name="Nagy L.G."/>
            <person name="Floudas D."/>
            <person name="Held B.W."/>
            <person name="Levasseur A."/>
            <person name="Lombard V."/>
            <person name="Morin E."/>
            <person name="Otillar R."/>
            <person name="Lindquist E.A."/>
            <person name="Sun H."/>
            <person name="LaButti K.M."/>
            <person name="Schmutz J."/>
            <person name="Jabbour D."/>
            <person name="Luo H."/>
            <person name="Baker S.E."/>
            <person name="Pisabarro A.G."/>
            <person name="Walton J.D."/>
            <person name="Blanchette R.A."/>
            <person name="Henrissat B."/>
            <person name="Martin F."/>
            <person name="Cullen D."/>
            <person name="Hibbett D.S."/>
            <person name="Grigoriev I.V."/>
        </authorList>
    </citation>
    <scope>NUCLEOTIDE SEQUENCE [LARGE SCALE GENOMIC DNA]</scope>
    <source>
        <strain evidence="14">CBS 339.88</strain>
    </source>
</reference>
<comment type="similarity">
    <text evidence="9">Belongs to the DHHC palmitoyltransferase family. PFA5 subfamily.</text>
</comment>
<evidence type="ECO:0000256" key="1">
    <source>
        <dbReference type="ARBA" id="ARBA00004141"/>
    </source>
</evidence>
<keyword evidence="5 11" id="KW-0472">Membrane</keyword>
<keyword evidence="6" id="KW-0564">Palmitate</keyword>
<dbReference type="EC" id="2.3.1.225" evidence="11"/>
<evidence type="ECO:0000256" key="6">
    <source>
        <dbReference type="ARBA" id="ARBA00023139"/>
    </source>
</evidence>
<dbReference type="Proteomes" id="UP000027222">
    <property type="component" value="Unassembled WGS sequence"/>
</dbReference>
<evidence type="ECO:0000256" key="7">
    <source>
        <dbReference type="ARBA" id="ARBA00023288"/>
    </source>
</evidence>
<comment type="catalytic activity">
    <reaction evidence="10 11">
        <text>L-cysteinyl-[protein] + hexadecanoyl-CoA = S-hexadecanoyl-L-cysteinyl-[protein] + CoA</text>
        <dbReference type="Rhea" id="RHEA:36683"/>
        <dbReference type="Rhea" id="RHEA-COMP:10131"/>
        <dbReference type="Rhea" id="RHEA-COMP:11032"/>
        <dbReference type="ChEBI" id="CHEBI:29950"/>
        <dbReference type="ChEBI" id="CHEBI:57287"/>
        <dbReference type="ChEBI" id="CHEBI:57379"/>
        <dbReference type="ChEBI" id="CHEBI:74151"/>
        <dbReference type="EC" id="2.3.1.225"/>
    </reaction>
</comment>
<dbReference type="HOGENOM" id="CLU_051554_0_0_1"/>
<feature type="transmembrane region" description="Helical" evidence="11">
    <location>
        <begin position="169"/>
        <end position="193"/>
    </location>
</feature>
<dbReference type="GO" id="GO:0016020">
    <property type="term" value="C:membrane"/>
    <property type="evidence" value="ECO:0007669"/>
    <property type="project" value="UniProtKB-SubCell"/>
</dbReference>
<gene>
    <name evidence="13" type="ORF">GALMADRAFT_222187</name>
</gene>
<keyword evidence="2 11" id="KW-0808">Transferase</keyword>
<evidence type="ECO:0000256" key="3">
    <source>
        <dbReference type="ARBA" id="ARBA00022692"/>
    </source>
</evidence>
<evidence type="ECO:0000256" key="2">
    <source>
        <dbReference type="ARBA" id="ARBA00022679"/>
    </source>
</evidence>
<dbReference type="OrthoDB" id="302728at2759"/>
<proteinExistence type="inferred from homology"/>
<dbReference type="InterPro" id="IPR001594">
    <property type="entry name" value="Palmitoyltrfase_DHHC"/>
</dbReference>
<dbReference type="GO" id="GO:0005783">
    <property type="term" value="C:endoplasmic reticulum"/>
    <property type="evidence" value="ECO:0007669"/>
    <property type="project" value="TreeGrafter"/>
</dbReference>
<name>A0A067TE17_GALM3</name>
<dbReference type="AlphaFoldDB" id="A0A067TE17"/>